<feature type="compositionally biased region" description="Basic and acidic residues" evidence="1">
    <location>
        <begin position="192"/>
        <end position="216"/>
    </location>
</feature>
<dbReference type="AlphaFoldDB" id="A0A165MC60"/>
<feature type="compositionally biased region" description="Basic residues" evidence="1">
    <location>
        <begin position="161"/>
        <end position="171"/>
    </location>
</feature>
<accession>A0A165MC60</accession>
<dbReference type="OrthoDB" id="3230530at2759"/>
<feature type="compositionally biased region" description="Basic and acidic residues" evidence="1">
    <location>
        <begin position="70"/>
        <end position="81"/>
    </location>
</feature>
<feature type="region of interest" description="Disordered" evidence="1">
    <location>
        <begin position="51"/>
        <end position="216"/>
    </location>
</feature>
<name>A0A165MC60_9APHY</name>
<gene>
    <name evidence="2" type="ORF">DAEQUDRAFT_525506</name>
</gene>
<dbReference type="STRING" id="1314783.A0A165MC60"/>
<reference evidence="2 3" key="1">
    <citation type="journal article" date="2016" name="Mol. Biol. Evol.">
        <title>Comparative Genomics of Early-Diverging Mushroom-Forming Fungi Provides Insights into the Origins of Lignocellulose Decay Capabilities.</title>
        <authorList>
            <person name="Nagy L.G."/>
            <person name="Riley R."/>
            <person name="Tritt A."/>
            <person name="Adam C."/>
            <person name="Daum C."/>
            <person name="Floudas D."/>
            <person name="Sun H."/>
            <person name="Yadav J.S."/>
            <person name="Pangilinan J."/>
            <person name="Larsson K.H."/>
            <person name="Matsuura K."/>
            <person name="Barry K."/>
            <person name="Labutti K."/>
            <person name="Kuo R."/>
            <person name="Ohm R.A."/>
            <person name="Bhattacharya S.S."/>
            <person name="Shirouzu T."/>
            <person name="Yoshinaga Y."/>
            <person name="Martin F.M."/>
            <person name="Grigoriev I.V."/>
            <person name="Hibbett D.S."/>
        </authorList>
    </citation>
    <scope>NUCLEOTIDE SEQUENCE [LARGE SCALE GENOMIC DNA]</scope>
    <source>
        <strain evidence="2 3">L-15889</strain>
    </source>
</reference>
<organism evidence="2 3">
    <name type="scientific">Daedalea quercina L-15889</name>
    <dbReference type="NCBI Taxonomy" id="1314783"/>
    <lineage>
        <taxon>Eukaryota</taxon>
        <taxon>Fungi</taxon>
        <taxon>Dikarya</taxon>
        <taxon>Basidiomycota</taxon>
        <taxon>Agaricomycotina</taxon>
        <taxon>Agaricomycetes</taxon>
        <taxon>Polyporales</taxon>
        <taxon>Fomitopsis</taxon>
    </lineage>
</organism>
<evidence type="ECO:0000256" key="1">
    <source>
        <dbReference type="SAM" id="MobiDB-lite"/>
    </source>
</evidence>
<keyword evidence="3" id="KW-1185">Reference proteome</keyword>
<evidence type="ECO:0000313" key="2">
    <source>
        <dbReference type="EMBL" id="KZT65491.1"/>
    </source>
</evidence>
<dbReference type="Proteomes" id="UP000076727">
    <property type="component" value="Unassembled WGS sequence"/>
</dbReference>
<evidence type="ECO:0000313" key="3">
    <source>
        <dbReference type="Proteomes" id="UP000076727"/>
    </source>
</evidence>
<feature type="compositionally biased region" description="Basic and acidic residues" evidence="1">
    <location>
        <begin position="99"/>
        <end position="115"/>
    </location>
</feature>
<dbReference type="EMBL" id="KV429105">
    <property type="protein sequence ID" value="KZT65491.1"/>
    <property type="molecule type" value="Genomic_DNA"/>
</dbReference>
<proteinExistence type="predicted"/>
<sequence length="251" mass="28159">MYTSRAAVRFFIRASIRVVGPSGSDVLELEPREIAVAATSEHERRLALAKYAEQREAAGGGRSKSKSPWRSRDDPDEERVQAELAVQGQAKTYPGAVPDVRDDAKLRPHPKEKGASRGTKRPHTSAGPRDKSNFTAFSMRDEPTAHVDSTSSGESREHRQVRSHGHERKGSRGYIPVKQETGLGESVLAFGRGREERERTTKTKERNTPPQPDHVRAWEEELARIEAKSRRNSSVLNFWGFGRKKEIVQRG</sequence>
<protein>
    <submittedName>
        <fullName evidence="2">Uncharacterized protein</fullName>
    </submittedName>
</protein>